<evidence type="ECO:0000313" key="1">
    <source>
        <dbReference type="EMBL" id="KAJ8665636.1"/>
    </source>
</evidence>
<dbReference type="EMBL" id="CM056744">
    <property type="protein sequence ID" value="KAJ8665636.1"/>
    <property type="molecule type" value="Genomic_DNA"/>
</dbReference>
<comment type="caution">
    <text evidence="1">The sequence shown here is derived from an EMBL/GenBank/DDBJ whole genome shotgun (WGS) entry which is preliminary data.</text>
</comment>
<organism evidence="1 2">
    <name type="scientific">Eretmocerus hayati</name>
    <dbReference type="NCBI Taxonomy" id="131215"/>
    <lineage>
        <taxon>Eukaryota</taxon>
        <taxon>Metazoa</taxon>
        <taxon>Ecdysozoa</taxon>
        <taxon>Arthropoda</taxon>
        <taxon>Hexapoda</taxon>
        <taxon>Insecta</taxon>
        <taxon>Pterygota</taxon>
        <taxon>Neoptera</taxon>
        <taxon>Endopterygota</taxon>
        <taxon>Hymenoptera</taxon>
        <taxon>Apocrita</taxon>
        <taxon>Proctotrupomorpha</taxon>
        <taxon>Chalcidoidea</taxon>
        <taxon>Aphelinidae</taxon>
        <taxon>Aphelininae</taxon>
        <taxon>Eretmocerus</taxon>
    </lineage>
</organism>
<sequence length="659" mass="75928">MIPRKPFCKLSKSQQNRRTQKFIQDSRKHLMNQPSPRPSHFGSRPVKVKSPDEQKVSDVTIVQQVQLVPEVEPVGKKPRLSKDAPEQHFDASTVNAQCAEQISLQNGEGLNVPATAKTLRKTKGVKTLTRKCAPGEYFHYGIQKALEEQIVRYNIPENSTIDFDINIDGLGVNDRSERTLWPILGRVVGIGRQTKPFVIGVYHGFTKPRSAKTFLRDFVKEYKKLKRKGFLSKNERYTCNLECAICDALARSFVKCTAQHNGFYGCDKCHAKGKNIGGRLCYLKLNAKKRTNIGFRTRKQKLHHFKKKRSIFECLKDLDMIKDFPLDPMQLVYLGDVKYLLNLISEFNNCPDKDVNIDFRAFNNGLEEFERWIPAEFSKKRVKDLKDLGKWKATHGRFFLSYASIPLVHRFLPPKYAEHMYKFTCAIRILSDADQYKTNNAYANELLRSFVQEYKILCGKEYLVYNMHNLIHLAEEALRNGPLDSFSAFFFGNFMRTLKGYLRKPEAPLQQIHLCLKQQADFVQPEAVGTYPIESGRKLLNLPLGYSKGFSKILFQDYELSTSPPDNVCVLKDQTVVFIDYFGHKDGNRVIIGKRVEQLKDIPLYLVPSSSHFMISIVSKVSPLYEAWPITCIYRKAVTFVIEKTCYVIPLLHKRLYGR</sequence>
<accession>A0ACC2N4L4</accession>
<gene>
    <name evidence="1" type="ORF">QAD02_007298</name>
</gene>
<name>A0ACC2N4L4_9HYME</name>
<protein>
    <submittedName>
        <fullName evidence="1">Uncharacterized protein</fullName>
    </submittedName>
</protein>
<evidence type="ECO:0000313" key="2">
    <source>
        <dbReference type="Proteomes" id="UP001239111"/>
    </source>
</evidence>
<dbReference type="Proteomes" id="UP001239111">
    <property type="component" value="Chromosome 4"/>
</dbReference>
<keyword evidence="2" id="KW-1185">Reference proteome</keyword>
<reference evidence="1" key="1">
    <citation type="submission" date="2023-04" db="EMBL/GenBank/DDBJ databases">
        <title>A chromosome-level genome assembly of the parasitoid wasp Eretmocerus hayati.</title>
        <authorList>
            <person name="Zhong Y."/>
            <person name="Liu S."/>
            <person name="Liu Y."/>
        </authorList>
    </citation>
    <scope>NUCLEOTIDE SEQUENCE</scope>
    <source>
        <strain evidence="1">ZJU_SS_LIU_2023</strain>
    </source>
</reference>
<proteinExistence type="predicted"/>